<accession>A0A7I8VGS6</accession>
<dbReference type="PANTHER" id="PTHR10579">
    <property type="entry name" value="CALCIUM-ACTIVATED CHLORIDE CHANNEL REGULATOR"/>
    <property type="match status" value="1"/>
</dbReference>
<sequence length="924" mass="103003">MRSIDIDCFGEKVVMLVKLFVLFCAVFIYEAKVPLKQNKYEGLTVHIRSDIDESDAKNVIDNLKWLLTNSSEALFKATNRRGYIENVNIIIPENWTSISSTKVTNQIPVESIIVTEKPNAQYGHNPYVLNLEECGEPGEYIHFTRKFLVGDKSTFGKPQAFMLHLFGHLLYGLRDEFGNAFDQSEAYYVNAGNKVEAIRCSKSILVETIDSKGKECQVTDKCLKVPENCKLKIKADDSASAMYYPFSGATKFCDDSEDIPENERHNSDAPTPQNYFCDGKSAWEVLRESDDFRNGNNPPIAQQGNINLRPNFHFYRETSDTLNIVLVLDVSGSMDKIPDGGVNPLRQIVYSACIEYITDYVVPGDRIGIVRFNNRHRVLQSLITVTSANKPGILEKVPNYASGGTSIMYGVKGGVETLRDAARGGILILMTDGESDDDDLQRAKEIAYDSGVTVYSIMLTRHATPFLKAIADATGGQTFFTTAQTVSNNEQSVSEVLRSIGNIQEGLRSRKNSNSQKDIATQVAKNVVHILPNQKQTTQFWIDEYSVSFSLIIATLVDPNNIQIELKSPNGDQINIKNFTKIDSIANTIKITVSATEGKWTYTVSSQSGSVETRINVDIISYTNSQSSQISFSGKFKTTSFDFSRNTEAVKIESKLLVGDYAIENAKVVAQVFFTGILVEEIQLNDKGIGADVFANDGIYSGFFSNITGNGRYTARYIAVNYESKAFFSTSEKSDGISDQSDGCSPPSSKITFLKPFERITAGNFLDVVNFTSEVDYFPPSKVKDLKFTGVNWDKDLILFEWTAVGDDWNFGLARKYDFRKSSTSKSLRKSFNSTMVIEGIETFVPKESGEKEKFEMKMIEKCSDNFFVGLTVIDDVGHTSKLSNVISVSYKRPKCGNYGNTINVEVAPLVIILLSYSLLYYNI</sequence>
<dbReference type="InterPro" id="IPR013642">
    <property type="entry name" value="CLCA_N"/>
</dbReference>
<dbReference type="SUPFAM" id="SSF53300">
    <property type="entry name" value="vWA-like"/>
    <property type="match status" value="1"/>
</dbReference>
<dbReference type="SMART" id="SM00327">
    <property type="entry name" value="VWA"/>
    <property type="match status" value="1"/>
</dbReference>
<evidence type="ECO:0000313" key="3">
    <source>
        <dbReference type="EMBL" id="CAD5114600.1"/>
    </source>
</evidence>
<dbReference type="PANTHER" id="PTHR10579:SF177">
    <property type="entry name" value="CALCIUM-ACTIVATED CHLORIDE CHANNEL REGULATOR 4-LIKE PROTEIN"/>
    <property type="match status" value="1"/>
</dbReference>
<evidence type="ECO:0000313" key="4">
    <source>
        <dbReference type="Proteomes" id="UP000549394"/>
    </source>
</evidence>
<dbReference type="Pfam" id="PF08434">
    <property type="entry name" value="CLCA"/>
    <property type="match status" value="1"/>
</dbReference>
<dbReference type="CDD" id="cd00198">
    <property type="entry name" value="vWFA"/>
    <property type="match status" value="1"/>
</dbReference>
<evidence type="ECO:0000259" key="2">
    <source>
        <dbReference type="PROSITE" id="PS50234"/>
    </source>
</evidence>
<dbReference type="InterPro" id="IPR051266">
    <property type="entry name" value="CLCR"/>
</dbReference>
<evidence type="ECO:0000256" key="1">
    <source>
        <dbReference type="SAM" id="Phobius"/>
    </source>
</evidence>
<dbReference type="OrthoDB" id="10021899at2759"/>
<dbReference type="EMBL" id="CAJFCJ010000005">
    <property type="protein sequence ID" value="CAD5114600.1"/>
    <property type="molecule type" value="Genomic_DNA"/>
</dbReference>
<feature type="transmembrane region" description="Helical" evidence="1">
    <location>
        <begin position="12"/>
        <end position="29"/>
    </location>
</feature>
<dbReference type="InterPro" id="IPR002035">
    <property type="entry name" value="VWF_A"/>
</dbReference>
<protein>
    <submittedName>
        <fullName evidence="3">DgyrCDS3686</fullName>
    </submittedName>
</protein>
<feature type="domain" description="VWFA" evidence="2">
    <location>
        <begin position="323"/>
        <end position="500"/>
    </location>
</feature>
<reference evidence="3 4" key="1">
    <citation type="submission" date="2020-08" db="EMBL/GenBank/DDBJ databases">
        <authorList>
            <person name="Hejnol A."/>
        </authorList>
    </citation>
    <scope>NUCLEOTIDE SEQUENCE [LARGE SCALE GENOMIC DNA]</scope>
</reference>
<dbReference type="InterPro" id="IPR036465">
    <property type="entry name" value="vWFA_dom_sf"/>
</dbReference>
<comment type="caution">
    <text evidence="3">The sequence shown here is derived from an EMBL/GenBank/DDBJ whole genome shotgun (WGS) entry which is preliminary data.</text>
</comment>
<gene>
    <name evidence="3" type="ORF">DGYR_LOCUS3428</name>
</gene>
<dbReference type="PROSITE" id="PS50234">
    <property type="entry name" value="VWFA"/>
    <property type="match status" value="1"/>
</dbReference>
<dbReference type="Proteomes" id="UP000549394">
    <property type="component" value="Unassembled WGS sequence"/>
</dbReference>
<name>A0A7I8VGS6_9ANNE</name>
<dbReference type="Pfam" id="PF00092">
    <property type="entry name" value="VWA"/>
    <property type="match status" value="1"/>
</dbReference>
<keyword evidence="4" id="KW-1185">Reference proteome</keyword>
<keyword evidence="1" id="KW-1133">Transmembrane helix</keyword>
<proteinExistence type="predicted"/>
<dbReference type="NCBIfam" id="NF041940">
    <property type="entry name" value="choice_anch_X"/>
    <property type="match status" value="1"/>
</dbReference>
<dbReference type="AlphaFoldDB" id="A0A7I8VGS6"/>
<keyword evidence="1" id="KW-0812">Transmembrane</keyword>
<keyword evidence="1" id="KW-0472">Membrane</keyword>
<dbReference type="Gene3D" id="3.40.50.410">
    <property type="entry name" value="von Willebrand factor, type A domain"/>
    <property type="match status" value="1"/>
</dbReference>
<organism evidence="3 4">
    <name type="scientific">Dimorphilus gyrociliatus</name>
    <dbReference type="NCBI Taxonomy" id="2664684"/>
    <lineage>
        <taxon>Eukaryota</taxon>
        <taxon>Metazoa</taxon>
        <taxon>Spiralia</taxon>
        <taxon>Lophotrochozoa</taxon>
        <taxon>Annelida</taxon>
        <taxon>Polychaeta</taxon>
        <taxon>Polychaeta incertae sedis</taxon>
        <taxon>Dinophilidae</taxon>
        <taxon>Dimorphilus</taxon>
    </lineage>
</organism>